<dbReference type="AlphaFoldDB" id="A0A7W7SFJ6"/>
<organism evidence="1 2">
    <name type="scientific">Kitasatospora gansuensis</name>
    <dbReference type="NCBI Taxonomy" id="258050"/>
    <lineage>
        <taxon>Bacteria</taxon>
        <taxon>Bacillati</taxon>
        <taxon>Actinomycetota</taxon>
        <taxon>Actinomycetes</taxon>
        <taxon>Kitasatosporales</taxon>
        <taxon>Streptomycetaceae</taxon>
        <taxon>Kitasatospora</taxon>
    </lineage>
</organism>
<name>A0A7W7SFJ6_9ACTN</name>
<protein>
    <submittedName>
        <fullName evidence="1">Uncharacterized protein</fullName>
    </submittedName>
</protein>
<sequence length="114" mass="11892">MTITTDTAQAASSLHTHLLDGTLTAWIGQHYDLAADEAAIAAEAASAALRDTWSQTAGGQSFTPWLADVSPALLLLLADGAARTIVNPWAGANQLRTARLSLGLLATDPRLDAR</sequence>
<keyword evidence="2" id="KW-1185">Reference proteome</keyword>
<comment type="caution">
    <text evidence="1">The sequence shown here is derived from an EMBL/GenBank/DDBJ whole genome shotgun (WGS) entry which is preliminary data.</text>
</comment>
<reference evidence="1 2" key="1">
    <citation type="submission" date="2020-08" db="EMBL/GenBank/DDBJ databases">
        <title>Sequencing the genomes of 1000 actinobacteria strains.</title>
        <authorList>
            <person name="Klenk H.-P."/>
        </authorList>
    </citation>
    <scope>NUCLEOTIDE SEQUENCE [LARGE SCALE GENOMIC DNA]</scope>
    <source>
        <strain evidence="1 2">DSM 44786</strain>
    </source>
</reference>
<gene>
    <name evidence="1" type="ORF">F4556_005086</name>
</gene>
<dbReference type="Proteomes" id="UP000573327">
    <property type="component" value="Unassembled WGS sequence"/>
</dbReference>
<dbReference type="RefSeq" id="WP_184919966.1">
    <property type="nucleotide sequence ID" value="NZ_JACHJR010000001.1"/>
</dbReference>
<proteinExistence type="predicted"/>
<evidence type="ECO:0000313" key="2">
    <source>
        <dbReference type="Proteomes" id="UP000573327"/>
    </source>
</evidence>
<dbReference type="EMBL" id="JACHJR010000001">
    <property type="protein sequence ID" value="MBB4949551.1"/>
    <property type="molecule type" value="Genomic_DNA"/>
</dbReference>
<evidence type="ECO:0000313" key="1">
    <source>
        <dbReference type="EMBL" id="MBB4949551.1"/>
    </source>
</evidence>
<accession>A0A7W7SFJ6</accession>